<dbReference type="Pfam" id="PF14115">
    <property type="entry name" value="YuzL"/>
    <property type="match status" value="1"/>
</dbReference>
<dbReference type="Proteomes" id="UP000318667">
    <property type="component" value="Unassembled WGS sequence"/>
</dbReference>
<evidence type="ECO:0000256" key="1">
    <source>
        <dbReference type="SAM" id="MobiDB-lite"/>
    </source>
</evidence>
<protein>
    <submittedName>
        <fullName evidence="2">YuzL-like protein</fullName>
    </submittedName>
</protein>
<reference evidence="3 5" key="1">
    <citation type="journal article" date="2015" name="Stand. Genomic Sci.">
        <title>Genomic Encyclopedia of Bacterial and Archaeal Type Strains, Phase III: the genomes of soil and plant-associated and newly described type strains.</title>
        <authorList>
            <person name="Whitman W.B."/>
            <person name="Woyke T."/>
            <person name="Klenk H.P."/>
            <person name="Zhou Y."/>
            <person name="Lilburn T.G."/>
            <person name="Beck B.J."/>
            <person name="De Vos P."/>
            <person name="Vandamme P."/>
            <person name="Eisen J.A."/>
            <person name="Garrity G."/>
            <person name="Hugenholtz P."/>
            <person name="Kyrpides N.C."/>
        </authorList>
    </citation>
    <scope>NUCLEOTIDE SEQUENCE [LARGE SCALE GENOMIC DNA]</scope>
    <source>
        <strain evidence="3 5">CGMCC 1.10115</strain>
    </source>
</reference>
<feature type="region of interest" description="Disordered" evidence="1">
    <location>
        <begin position="1"/>
        <end position="45"/>
    </location>
</feature>
<keyword evidence="5" id="KW-1185">Reference proteome</keyword>
<name>A0A2V3A4X2_9BACI</name>
<dbReference type="InterPro" id="IPR025625">
    <property type="entry name" value="YuzL"/>
</dbReference>
<dbReference type="OrthoDB" id="2972390at2"/>
<gene>
    <name evidence="2" type="ORF">DFO73_1019</name>
    <name evidence="3" type="ORF">IQ19_02515</name>
</gene>
<feature type="compositionally biased region" description="Basic residues" evidence="1">
    <location>
        <begin position="36"/>
        <end position="45"/>
    </location>
</feature>
<dbReference type="GeneID" id="65403695"/>
<dbReference type="RefSeq" id="WP_110062759.1">
    <property type="nucleotide sequence ID" value="NZ_CBCSDC010000017.1"/>
</dbReference>
<dbReference type="AlphaFoldDB" id="A0A2V3A4X2"/>
<evidence type="ECO:0000313" key="4">
    <source>
        <dbReference type="Proteomes" id="UP000247150"/>
    </source>
</evidence>
<organism evidence="2 4">
    <name type="scientific">Cytobacillus oceanisediminis</name>
    <dbReference type="NCBI Taxonomy" id="665099"/>
    <lineage>
        <taxon>Bacteria</taxon>
        <taxon>Bacillati</taxon>
        <taxon>Bacillota</taxon>
        <taxon>Bacilli</taxon>
        <taxon>Bacillales</taxon>
        <taxon>Bacillaceae</taxon>
        <taxon>Cytobacillus</taxon>
    </lineage>
</organism>
<comment type="caution">
    <text evidence="2">The sequence shown here is derived from an EMBL/GenBank/DDBJ whole genome shotgun (WGS) entry which is preliminary data.</text>
</comment>
<accession>A0A2V3A4X2</accession>
<reference evidence="2 4" key="2">
    <citation type="submission" date="2018-05" db="EMBL/GenBank/DDBJ databases">
        <title>Freshwater and sediment microbial communities from various areas in North America, analyzing microbe dynamics in response to fracking.</title>
        <authorList>
            <person name="Lamendella R."/>
        </authorList>
    </citation>
    <scope>NUCLEOTIDE SEQUENCE [LARGE SCALE GENOMIC DNA]</scope>
    <source>
        <strain evidence="2 4">15_TX</strain>
    </source>
</reference>
<evidence type="ECO:0000313" key="3">
    <source>
        <dbReference type="EMBL" id="TWH86493.1"/>
    </source>
</evidence>
<reference evidence="3" key="3">
    <citation type="submission" date="2019-07" db="EMBL/GenBank/DDBJ databases">
        <authorList>
            <person name="Whitman W."/>
            <person name="Huntemann M."/>
            <person name="Clum A."/>
            <person name="Pillay M."/>
            <person name="Palaniappan K."/>
            <person name="Varghese N."/>
            <person name="Mikhailova N."/>
            <person name="Stamatis D."/>
            <person name="Reddy T."/>
            <person name="Daum C."/>
            <person name="Shapiro N."/>
            <person name="Ivanova N."/>
            <person name="Kyrpides N."/>
            <person name="Woyke T."/>
        </authorList>
    </citation>
    <scope>NUCLEOTIDE SEQUENCE</scope>
    <source>
        <strain evidence="3">CGMCC 1.10115</strain>
    </source>
</reference>
<dbReference type="EMBL" id="VLKI01000006">
    <property type="protein sequence ID" value="TWH86493.1"/>
    <property type="molecule type" value="Genomic_DNA"/>
</dbReference>
<evidence type="ECO:0000313" key="2">
    <source>
        <dbReference type="EMBL" id="PWW31756.1"/>
    </source>
</evidence>
<sequence>MGKRKKDPSKAGLSSPNVEGQGTTNMETGSRTASSARHKNKKQDV</sequence>
<proteinExistence type="predicted"/>
<dbReference type="Proteomes" id="UP000247150">
    <property type="component" value="Unassembled WGS sequence"/>
</dbReference>
<evidence type="ECO:0000313" key="5">
    <source>
        <dbReference type="Proteomes" id="UP000318667"/>
    </source>
</evidence>
<feature type="compositionally biased region" description="Polar residues" evidence="1">
    <location>
        <begin position="12"/>
        <end position="35"/>
    </location>
</feature>
<dbReference type="EMBL" id="QGTW01000001">
    <property type="protein sequence ID" value="PWW31756.1"/>
    <property type="molecule type" value="Genomic_DNA"/>
</dbReference>